<proteinExistence type="predicted"/>
<dbReference type="AlphaFoldDB" id="A0A2H3ASX8"/>
<name>A0A2H3ASX8_9AGAR</name>
<dbReference type="STRING" id="1076256.A0A2H3ASX8"/>
<accession>A0A2H3ASX8</accession>
<dbReference type="EMBL" id="KZ293472">
    <property type="protein sequence ID" value="PBK61859.1"/>
    <property type="molecule type" value="Genomic_DNA"/>
</dbReference>
<reference evidence="2" key="1">
    <citation type="journal article" date="2017" name="Nat. Ecol. Evol.">
        <title>Genome expansion and lineage-specific genetic innovations in the forest pathogenic fungi Armillaria.</title>
        <authorList>
            <person name="Sipos G."/>
            <person name="Prasanna A.N."/>
            <person name="Walter M.C."/>
            <person name="O'Connor E."/>
            <person name="Balint B."/>
            <person name="Krizsan K."/>
            <person name="Kiss B."/>
            <person name="Hess J."/>
            <person name="Varga T."/>
            <person name="Slot J."/>
            <person name="Riley R."/>
            <person name="Boka B."/>
            <person name="Rigling D."/>
            <person name="Barry K."/>
            <person name="Lee J."/>
            <person name="Mihaltcheva S."/>
            <person name="LaButti K."/>
            <person name="Lipzen A."/>
            <person name="Waldron R."/>
            <person name="Moloney N.M."/>
            <person name="Sperisen C."/>
            <person name="Kredics L."/>
            <person name="Vagvoelgyi C."/>
            <person name="Patrignani A."/>
            <person name="Fitzpatrick D."/>
            <person name="Nagy I."/>
            <person name="Doyle S."/>
            <person name="Anderson J.B."/>
            <person name="Grigoriev I.V."/>
            <person name="Gueldener U."/>
            <person name="Muensterkoetter M."/>
            <person name="Nagy L.G."/>
        </authorList>
    </citation>
    <scope>NUCLEOTIDE SEQUENCE [LARGE SCALE GENOMIC DNA]</scope>
    <source>
        <strain evidence="2">28-4</strain>
    </source>
</reference>
<evidence type="ECO:0000313" key="2">
    <source>
        <dbReference type="Proteomes" id="UP000218334"/>
    </source>
</evidence>
<organism evidence="1 2">
    <name type="scientific">Armillaria solidipes</name>
    <dbReference type="NCBI Taxonomy" id="1076256"/>
    <lineage>
        <taxon>Eukaryota</taxon>
        <taxon>Fungi</taxon>
        <taxon>Dikarya</taxon>
        <taxon>Basidiomycota</taxon>
        <taxon>Agaricomycotina</taxon>
        <taxon>Agaricomycetes</taxon>
        <taxon>Agaricomycetidae</taxon>
        <taxon>Agaricales</taxon>
        <taxon>Marasmiineae</taxon>
        <taxon>Physalacriaceae</taxon>
        <taxon>Armillaria</taxon>
    </lineage>
</organism>
<dbReference type="Proteomes" id="UP000218334">
    <property type="component" value="Unassembled WGS sequence"/>
</dbReference>
<gene>
    <name evidence="1" type="ORF">ARMSODRAFT_1025400</name>
</gene>
<protein>
    <submittedName>
        <fullName evidence="1">Uncharacterized protein</fullName>
    </submittedName>
</protein>
<evidence type="ECO:0000313" key="1">
    <source>
        <dbReference type="EMBL" id="PBK61859.1"/>
    </source>
</evidence>
<keyword evidence="2" id="KW-1185">Reference proteome</keyword>
<sequence>MSNKSNYCFSPLTPSPVILSHCCPHPQHSEYFLKTSSRQALELSMESEQSAEISVYCPHCTLVDMTIGPHIVCSTVLALLCTGQSSEDLDSETLTSVKEHIHHLESEIVIRDEHLQMQAMSLQHECDLVMQDLKNHKSIFAPVRRLLSNVLLYIFQMSINAHIKTILWLLSYICHHWRALSRSTSSL</sequence>